<dbReference type="KEGG" id="melm:C7H73_04710"/>
<evidence type="ECO:0000256" key="1">
    <source>
        <dbReference type="ARBA" id="ARBA00009437"/>
    </source>
</evidence>
<reference evidence="7" key="1">
    <citation type="submission" date="2018-03" db="EMBL/GenBank/DDBJ databases">
        <title>Genome sequencing of Melaminivora sp. strain SC2-7.</title>
        <authorList>
            <person name="Kim S.-J."/>
            <person name="Heo J."/>
            <person name="Ahn J.-H."/>
            <person name="Kwon S.-W."/>
        </authorList>
    </citation>
    <scope>NUCLEOTIDE SEQUENCE [LARGE SCALE GENOMIC DNA]</scope>
    <source>
        <strain evidence="7">SC2-7</strain>
    </source>
</reference>
<evidence type="ECO:0000256" key="3">
    <source>
        <dbReference type="ARBA" id="ARBA00023125"/>
    </source>
</evidence>
<protein>
    <submittedName>
        <fullName evidence="6">LysR family transcriptional regulator</fullName>
    </submittedName>
</protein>
<sequence>MHGDPTDLNNEGAPEPRWEWYRSFLHVAQAGSLSAAARALGLSQPTLGRHIDQLEATLGLRLFTRSPEGFAPTDAGQALLPYAATLATTAAALRRTASGARGGPDGGLRGAVRISASEVMGVEVLPPILAALQRMHPLLKLELVLSNQADDLLRREADIAVRMFRPVQQALLVRRVGAVELGLFAHADYLDARGTPLSVAQLGGHALVGYGQESDFIRGLRRQLPDFAWDRFVFRADSDLAQLAAIRAGLGIGVCQASLAARDARLMRLLPQQFAPRLDTWIAMHGDLRHSSGCQAVFDALADGLAQYLACQPG</sequence>
<name>A0A2P1NPK2_9BURK</name>
<evidence type="ECO:0000259" key="5">
    <source>
        <dbReference type="PROSITE" id="PS50931"/>
    </source>
</evidence>
<keyword evidence="3" id="KW-0238">DNA-binding</keyword>
<accession>A0A2P1NPK2</accession>
<feature type="domain" description="HTH lysR-type" evidence="5">
    <location>
        <begin position="16"/>
        <end position="73"/>
    </location>
</feature>
<dbReference type="Proteomes" id="UP000241829">
    <property type="component" value="Chromosome"/>
</dbReference>
<dbReference type="GO" id="GO:0043565">
    <property type="term" value="F:sequence-specific DNA binding"/>
    <property type="evidence" value="ECO:0007669"/>
    <property type="project" value="TreeGrafter"/>
</dbReference>
<dbReference type="SUPFAM" id="SSF53850">
    <property type="entry name" value="Periplasmic binding protein-like II"/>
    <property type="match status" value="1"/>
</dbReference>
<proteinExistence type="inferred from homology"/>
<evidence type="ECO:0000256" key="4">
    <source>
        <dbReference type="ARBA" id="ARBA00023163"/>
    </source>
</evidence>
<dbReference type="GO" id="GO:0003700">
    <property type="term" value="F:DNA-binding transcription factor activity"/>
    <property type="evidence" value="ECO:0007669"/>
    <property type="project" value="InterPro"/>
</dbReference>
<dbReference type="Gene3D" id="3.40.190.290">
    <property type="match status" value="1"/>
</dbReference>
<keyword evidence="2" id="KW-0805">Transcription regulation</keyword>
<dbReference type="Pfam" id="PF00126">
    <property type="entry name" value="HTH_1"/>
    <property type="match status" value="1"/>
</dbReference>
<dbReference type="PROSITE" id="PS50931">
    <property type="entry name" value="HTH_LYSR"/>
    <property type="match status" value="1"/>
</dbReference>
<keyword evidence="7" id="KW-1185">Reference proteome</keyword>
<dbReference type="Pfam" id="PF03466">
    <property type="entry name" value="LysR_substrate"/>
    <property type="match status" value="1"/>
</dbReference>
<dbReference type="PANTHER" id="PTHR30537:SF3">
    <property type="entry name" value="TRANSCRIPTIONAL REGULATORY PROTEIN"/>
    <property type="match status" value="1"/>
</dbReference>
<evidence type="ECO:0000256" key="2">
    <source>
        <dbReference type="ARBA" id="ARBA00023015"/>
    </source>
</evidence>
<dbReference type="Gene3D" id="1.10.10.10">
    <property type="entry name" value="Winged helix-like DNA-binding domain superfamily/Winged helix DNA-binding domain"/>
    <property type="match status" value="1"/>
</dbReference>
<organism evidence="6 7">
    <name type="scientific">Pulveribacter suum</name>
    <dbReference type="NCBI Taxonomy" id="2116657"/>
    <lineage>
        <taxon>Bacteria</taxon>
        <taxon>Pseudomonadati</taxon>
        <taxon>Pseudomonadota</taxon>
        <taxon>Betaproteobacteria</taxon>
        <taxon>Burkholderiales</taxon>
        <taxon>Comamonadaceae</taxon>
        <taxon>Pulveribacter</taxon>
    </lineage>
</organism>
<evidence type="ECO:0000313" key="7">
    <source>
        <dbReference type="Proteomes" id="UP000241829"/>
    </source>
</evidence>
<gene>
    <name evidence="6" type="ORF">C7H73_04710</name>
</gene>
<dbReference type="PRINTS" id="PR00039">
    <property type="entry name" value="HTHLYSR"/>
</dbReference>
<evidence type="ECO:0000313" key="6">
    <source>
        <dbReference type="EMBL" id="AVP58990.1"/>
    </source>
</evidence>
<dbReference type="InterPro" id="IPR005119">
    <property type="entry name" value="LysR_subst-bd"/>
</dbReference>
<dbReference type="RefSeq" id="WP_106847542.1">
    <property type="nucleotide sequence ID" value="NZ_CP027792.1"/>
</dbReference>
<dbReference type="AlphaFoldDB" id="A0A2P1NPK2"/>
<dbReference type="InterPro" id="IPR058163">
    <property type="entry name" value="LysR-type_TF_proteobact-type"/>
</dbReference>
<dbReference type="InterPro" id="IPR036390">
    <property type="entry name" value="WH_DNA-bd_sf"/>
</dbReference>
<dbReference type="EMBL" id="CP027792">
    <property type="protein sequence ID" value="AVP58990.1"/>
    <property type="molecule type" value="Genomic_DNA"/>
</dbReference>
<dbReference type="OrthoDB" id="9072091at2"/>
<keyword evidence="4" id="KW-0804">Transcription</keyword>
<dbReference type="PANTHER" id="PTHR30537">
    <property type="entry name" value="HTH-TYPE TRANSCRIPTIONAL REGULATOR"/>
    <property type="match status" value="1"/>
</dbReference>
<dbReference type="GO" id="GO:0006351">
    <property type="term" value="P:DNA-templated transcription"/>
    <property type="evidence" value="ECO:0007669"/>
    <property type="project" value="TreeGrafter"/>
</dbReference>
<dbReference type="InterPro" id="IPR000847">
    <property type="entry name" value="LysR_HTH_N"/>
</dbReference>
<comment type="similarity">
    <text evidence="1">Belongs to the LysR transcriptional regulatory family.</text>
</comment>
<dbReference type="SUPFAM" id="SSF46785">
    <property type="entry name" value="Winged helix' DNA-binding domain"/>
    <property type="match status" value="1"/>
</dbReference>
<dbReference type="InterPro" id="IPR036388">
    <property type="entry name" value="WH-like_DNA-bd_sf"/>
</dbReference>